<dbReference type="GO" id="GO:0004190">
    <property type="term" value="F:aspartic-type endopeptidase activity"/>
    <property type="evidence" value="ECO:0007669"/>
    <property type="project" value="UniProtKB-KW"/>
</dbReference>
<name>A0A165GS74_9APHY</name>
<keyword evidence="4" id="KW-0378">Hydrolase</keyword>
<dbReference type="Proteomes" id="UP000076871">
    <property type="component" value="Unassembled WGS sequence"/>
</dbReference>
<dbReference type="InterPro" id="IPR021109">
    <property type="entry name" value="Peptidase_aspartic_dom_sf"/>
</dbReference>
<dbReference type="Pfam" id="PF00026">
    <property type="entry name" value="Asp"/>
    <property type="match status" value="1"/>
</dbReference>
<feature type="active site" evidence="3">
    <location>
        <position position="361"/>
    </location>
</feature>
<dbReference type="EMBL" id="KV427608">
    <property type="protein sequence ID" value="KZT10735.1"/>
    <property type="molecule type" value="Genomic_DNA"/>
</dbReference>
<dbReference type="SUPFAM" id="SSF50630">
    <property type="entry name" value="Acid proteases"/>
    <property type="match status" value="1"/>
</dbReference>
<dbReference type="RefSeq" id="XP_040768475.1">
    <property type="nucleotide sequence ID" value="XM_040911128.1"/>
</dbReference>
<dbReference type="FunCoup" id="A0A165GS74">
    <property type="interactions" value="51"/>
</dbReference>
<accession>A0A165GS74</accession>
<reference evidence="7 8" key="1">
    <citation type="journal article" date="2016" name="Mol. Biol. Evol.">
        <title>Comparative Genomics of Early-Diverging Mushroom-Forming Fungi Provides Insights into the Origins of Lignocellulose Decay Capabilities.</title>
        <authorList>
            <person name="Nagy L.G."/>
            <person name="Riley R."/>
            <person name="Tritt A."/>
            <person name="Adam C."/>
            <person name="Daum C."/>
            <person name="Floudas D."/>
            <person name="Sun H."/>
            <person name="Yadav J.S."/>
            <person name="Pangilinan J."/>
            <person name="Larsson K.H."/>
            <person name="Matsuura K."/>
            <person name="Barry K."/>
            <person name="Labutti K."/>
            <person name="Kuo R."/>
            <person name="Ohm R.A."/>
            <person name="Bhattacharya S.S."/>
            <person name="Shirouzu T."/>
            <person name="Yoshinaga Y."/>
            <person name="Martin F.M."/>
            <person name="Grigoriev I.V."/>
            <person name="Hibbett D.S."/>
        </authorList>
    </citation>
    <scope>NUCLEOTIDE SEQUENCE [LARGE SCALE GENOMIC DNA]</scope>
    <source>
        <strain evidence="7 8">93-53</strain>
    </source>
</reference>
<dbReference type="STRING" id="1314785.A0A165GS74"/>
<keyword evidence="2 4" id="KW-0064">Aspartyl protease</keyword>
<evidence type="ECO:0000259" key="6">
    <source>
        <dbReference type="PROSITE" id="PS51767"/>
    </source>
</evidence>
<dbReference type="AlphaFoldDB" id="A0A165GS74"/>
<proteinExistence type="inferred from homology"/>
<comment type="similarity">
    <text evidence="1 4">Belongs to the peptidase A1 family.</text>
</comment>
<dbReference type="InterPro" id="IPR033121">
    <property type="entry name" value="PEPTIDASE_A1"/>
</dbReference>
<evidence type="ECO:0000256" key="3">
    <source>
        <dbReference type="PIRSR" id="PIRSR601461-1"/>
    </source>
</evidence>
<evidence type="ECO:0000256" key="4">
    <source>
        <dbReference type="RuleBase" id="RU000454"/>
    </source>
</evidence>
<dbReference type="PRINTS" id="PR00792">
    <property type="entry name" value="PEPSIN"/>
</dbReference>
<feature type="domain" description="Peptidase A1" evidence="6">
    <location>
        <begin position="166"/>
        <end position="473"/>
    </location>
</feature>
<dbReference type="FunFam" id="2.40.70.10:FF:000008">
    <property type="entry name" value="Cathepsin D"/>
    <property type="match status" value="1"/>
</dbReference>
<feature type="signal peptide" evidence="5">
    <location>
        <begin position="1"/>
        <end position="21"/>
    </location>
</feature>
<feature type="active site" evidence="3">
    <location>
        <position position="184"/>
    </location>
</feature>
<protein>
    <submittedName>
        <fullName evidence="7">Acid protease</fullName>
    </submittedName>
</protein>
<dbReference type="InParanoid" id="A0A165GS74"/>
<gene>
    <name evidence="7" type="ORF">LAESUDRAFT_741162</name>
</gene>
<evidence type="ECO:0000256" key="5">
    <source>
        <dbReference type="SAM" id="SignalP"/>
    </source>
</evidence>
<keyword evidence="5" id="KW-0732">Signal</keyword>
<dbReference type="OrthoDB" id="2747330at2759"/>
<dbReference type="GeneID" id="63828157"/>
<sequence>MRSVFALLFLALGAWTSPLSADKSGKKSFIAKIRRSSGQPPPNPGDTDRVFDPTYAADELKAVLAKYSQAAQFLSGIGLNPDTHPEKGYQPFTRPFIGLLNSTANNATTYNATAAHNSSKLPVSAEQQPWVGWAASEKTSAGLVTVPGTAQLGLTDDAEGGLDILYYGPLGFGSQQQELTVDIDTGSADLWVPVDCQECAGNSFQREHSSSYRNLGQKFSVTYGTGHVSGTIAQDIVTVGGLSVAQQAFGAVRSQSADFYDQPSDGLLGLAFGSIARSKQPTFFENLMLSKQLAAGAFSVHLEREQTSGSEVCFGCFDTTKAIGPIIWNSVISRTYWSILLDGLSSDASHSVPANLTAAIDTGTTLIYLPDKVAKSFYALIPGSQPAMQYGAGFYTFPCSAPLAVGLSFNGQPYRMDMVDFNLGRTAEDSPDCVGGILSLGKGFPANLAIIGDEFLKSWYSIYDYPGSRVGFAPSINNR</sequence>
<evidence type="ECO:0000313" key="7">
    <source>
        <dbReference type="EMBL" id="KZT10735.1"/>
    </source>
</evidence>
<dbReference type="PANTHER" id="PTHR47966:SF51">
    <property type="entry name" value="BETA-SITE APP-CLEAVING ENZYME, ISOFORM A-RELATED"/>
    <property type="match status" value="1"/>
</dbReference>
<dbReference type="PROSITE" id="PS51767">
    <property type="entry name" value="PEPTIDASE_A1"/>
    <property type="match status" value="1"/>
</dbReference>
<dbReference type="CDD" id="cd05471">
    <property type="entry name" value="pepsin_like"/>
    <property type="match status" value="1"/>
</dbReference>
<dbReference type="PROSITE" id="PS00141">
    <property type="entry name" value="ASP_PROTEASE"/>
    <property type="match status" value="1"/>
</dbReference>
<feature type="chain" id="PRO_5007858341" evidence="5">
    <location>
        <begin position="22"/>
        <end position="479"/>
    </location>
</feature>
<organism evidence="7 8">
    <name type="scientific">Laetiporus sulphureus 93-53</name>
    <dbReference type="NCBI Taxonomy" id="1314785"/>
    <lineage>
        <taxon>Eukaryota</taxon>
        <taxon>Fungi</taxon>
        <taxon>Dikarya</taxon>
        <taxon>Basidiomycota</taxon>
        <taxon>Agaricomycotina</taxon>
        <taxon>Agaricomycetes</taxon>
        <taxon>Polyporales</taxon>
        <taxon>Laetiporus</taxon>
    </lineage>
</organism>
<dbReference type="InterPro" id="IPR001969">
    <property type="entry name" value="Aspartic_peptidase_AS"/>
</dbReference>
<keyword evidence="8" id="KW-1185">Reference proteome</keyword>
<dbReference type="InterPro" id="IPR034164">
    <property type="entry name" value="Pepsin-like_dom"/>
</dbReference>
<evidence type="ECO:0000256" key="1">
    <source>
        <dbReference type="ARBA" id="ARBA00007447"/>
    </source>
</evidence>
<dbReference type="InterPro" id="IPR001461">
    <property type="entry name" value="Aspartic_peptidase_A1"/>
</dbReference>
<dbReference type="GO" id="GO:0006508">
    <property type="term" value="P:proteolysis"/>
    <property type="evidence" value="ECO:0007669"/>
    <property type="project" value="UniProtKB-KW"/>
</dbReference>
<dbReference type="PANTHER" id="PTHR47966">
    <property type="entry name" value="BETA-SITE APP-CLEAVING ENZYME, ISOFORM A-RELATED"/>
    <property type="match status" value="1"/>
</dbReference>
<evidence type="ECO:0000313" key="8">
    <source>
        <dbReference type="Proteomes" id="UP000076871"/>
    </source>
</evidence>
<evidence type="ECO:0000256" key="2">
    <source>
        <dbReference type="ARBA" id="ARBA00022750"/>
    </source>
</evidence>
<dbReference type="Gene3D" id="2.40.70.10">
    <property type="entry name" value="Acid Proteases"/>
    <property type="match status" value="2"/>
</dbReference>
<keyword evidence="4 7" id="KW-0645">Protease</keyword>